<dbReference type="EMBL" id="VSRR010012989">
    <property type="protein sequence ID" value="MPC55225.1"/>
    <property type="molecule type" value="Genomic_DNA"/>
</dbReference>
<evidence type="ECO:0000313" key="1">
    <source>
        <dbReference type="EMBL" id="MPC55225.1"/>
    </source>
</evidence>
<accession>A0A5B7GCY1</accession>
<dbReference type="AlphaFoldDB" id="A0A5B7GCY1"/>
<evidence type="ECO:0000313" key="2">
    <source>
        <dbReference type="Proteomes" id="UP000324222"/>
    </source>
</evidence>
<keyword evidence="2" id="KW-1185">Reference proteome</keyword>
<dbReference type="Proteomes" id="UP000324222">
    <property type="component" value="Unassembled WGS sequence"/>
</dbReference>
<reference evidence="1 2" key="1">
    <citation type="submission" date="2019-05" db="EMBL/GenBank/DDBJ databases">
        <title>Another draft genome of Portunus trituberculatus and its Hox gene families provides insights of decapod evolution.</title>
        <authorList>
            <person name="Jeong J.-H."/>
            <person name="Song I."/>
            <person name="Kim S."/>
            <person name="Choi T."/>
            <person name="Kim D."/>
            <person name="Ryu S."/>
            <person name="Kim W."/>
        </authorList>
    </citation>
    <scope>NUCLEOTIDE SEQUENCE [LARGE SCALE GENOMIC DNA]</scope>
    <source>
        <tissue evidence="1">Muscle</tissue>
    </source>
</reference>
<protein>
    <submittedName>
        <fullName evidence="1">Uncharacterized protein</fullName>
    </submittedName>
</protein>
<sequence>MFMREGSDKWAAREVVWVVTEDIADSRLGFKRLFSDSPQKS</sequence>
<comment type="caution">
    <text evidence="1">The sequence shown here is derived from an EMBL/GenBank/DDBJ whole genome shotgun (WGS) entry which is preliminary data.</text>
</comment>
<gene>
    <name evidence="1" type="ORF">E2C01_049157</name>
</gene>
<name>A0A5B7GCY1_PORTR</name>
<organism evidence="1 2">
    <name type="scientific">Portunus trituberculatus</name>
    <name type="common">Swimming crab</name>
    <name type="synonym">Neptunus trituberculatus</name>
    <dbReference type="NCBI Taxonomy" id="210409"/>
    <lineage>
        <taxon>Eukaryota</taxon>
        <taxon>Metazoa</taxon>
        <taxon>Ecdysozoa</taxon>
        <taxon>Arthropoda</taxon>
        <taxon>Crustacea</taxon>
        <taxon>Multicrustacea</taxon>
        <taxon>Malacostraca</taxon>
        <taxon>Eumalacostraca</taxon>
        <taxon>Eucarida</taxon>
        <taxon>Decapoda</taxon>
        <taxon>Pleocyemata</taxon>
        <taxon>Brachyura</taxon>
        <taxon>Eubrachyura</taxon>
        <taxon>Portunoidea</taxon>
        <taxon>Portunidae</taxon>
        <taxon>Portuninae</taxon>
        <taxon>Portunus</taxon>
    </lineage>
</organism>
<proteinExistence type="predicted"/>